<dbReference type="SMART" id="SM00836">
    <property type="entry name" value="DALR_1"/>
    <property type="match status" value="1"/>
</dbReference>
<dbReference type="NCBIfam" id="TIGR00456">
    <property type="entry name" value="argS"/>
    <property type="match status" value="1"/>
</dbReference>
<dbReference type="InterPro" id="IPR001412">
    <property type="entry name" value="aa-tRNA-synth_I_CS"/>
</dbReference>
<dbReference type="Proteomes" id="UP000184529">
    <property type="component" value="Unassembled WGS sequence"/>
</dbReference>
<proteinExistence type="inferred from homology"/>
<comment type="subunit">
    <text evidence="3 11">Monomer.</text>
</comment>
<evidence type="ECO:0000256" key="1">
    <source>
        <dbReference type="ARBA" id="ARBA00004496"/>
    </source>
</evidence>
<dbReference type="GO" id="GO:0005524">
    <property type="term" value="F:ATP binding"/>
    <property type="evidence" value="ECO:0007669"/>
    <property type="project" value="UniProtKB-UniRule"/>
</dbReference>
<gene>
    <name evidence="11" type="primary">argS</name>
    <name evidence="15" type="ORF">SAMN02745219_02839</name>
</gene>
<dbReference type="GO" id="GO:0005737">
    <property type="term" value="C:cytoplasm"/>
    <property type="evidence" value="ECO:0007669"/>
    <property type="project" value="UniProtKB-SubCell"/>
</dbReference>
<dbReference type="GO" id="GO:0004814">
    <property type="term" value="F:arginine-tRNA ligase activity"/>
    <property type="evidence" value="ECO:0007669"/>
    <property type="project" value="UniProtKB-UniRule"/>
</dbReference>
<dbReference type="Gene3D" id="3.30.1360.70">
    <property type="entry name" value="Arginyl tRNA synthetase N-terminal domain"/>
    <property type="match status" value="1"/>
</dbReference>
<dbReference type="Pfam" id="PF05746">
    <property type="entry name" value="DALR_1"/>
    <property type="match status" value="1"/>
</dbReference>
<dbReference type="EC" id="6.1.1.19" evidence="11"/>
<organism evidence="15 16">
    <name type="scientific">Desulfofundulus thermosubterraneus DSM 16057</name>
    <dbReference type="NCBI Taxonomy" id="1121432"/>
    <lineage>
        <taxon>Bacteria</taxon>
        <taxon>Bacillati</taxon>
        <taxon>Bacillota</taxon>
        <taxon>Clostridia</taxon>
        <taxon>Eubacteriales</taxon>
        <taxon>Peptococcaceae</taxon>
        <taxon>Desulfofundulus</taxon>
    </lineage>
</organism>
<evidence type="ECO:0000256" key="4">
    <source>
        <dbReference type="ARBA" id="ARBA00022490"/>
    </source>
</evidence>
<dbReference type="Gene3D" id="3.40.50.620">
    <property type="entry name" value="HUPs"/>
    <property type="match status" value="1"/>
</dbReference>
<dbReference type="PANTHER" id="PTHR11956:SF5">
    <property type="entry name" value="ARGININE--TRNA LIGASE, CYTOPLASMIC"/>
    <property type="match status" value="1"/>
</dbReference>
<dbReference type="FunFam" id="3.30.1360.70:FF:000003">
    <property type="entry name" value="Arginine--tRNA ligase"/>
    <property type="match status" value="1"/>
</dbReference>
<evidence type="ECO:0000256" key="6">
    <source>
        <dbReference type="ARBA" id="ARBA00022741"/>
    </source>
</evidence>
<dbReference type="HAMAP" id="MF_00123">
    <property type="entry name" value="Arg_tRNA_synth"/>
    <property type="match status" value="1"/>
</dbReference>
<dbReference type="SUPFAM" id="SSF52374">
    <property type="entry name" value="Nucleotidylyl transferase"/>
    <property type="match status" value="1"/>
</dbReference>
<dbReference type="InterPro" id="IPR035684">
    <property type="entry name" value="ArgRS_core"/>
</dbReference>
<dbReference type="OrthoDB" id="9805987at2"/>
<evidence type="ECO:0000256" key="10">
    <source>
        <dbReference type="ARBA" id="ARBA00049339"/>
    </source>
</evidence>
<comment type="subcellular location">
    <subcellularLocation>
        <location evidence="1 11">Cytoplasm</location>
    </subcellularLocation>
</comment>
<dbReference type="PROSITE" id="PS00178">
    <property type="entry name" value="AA_TRNA_LIGASE_I"/>
    <property type="match status" value="1"/>
</dbReference>
<dbReference type="SMART" id="SM01016">
    <property type="entry name" value="Arg_tRNA_synt_N"/>
    <property type="match status" value="1"/>
</dbReference>
<protein>
    <recommendedName>
        <fullName evidence="11">Arginine--tRNA ligase</fullName>
        <ecNumber evidence="11">6.1.1.19</ecNumber>
    </recommendedName>
    <alternativeName>
        <fullName evidence="11">Arginyl-tRNA synthetase</fullName>
        <shortName evidence="11">ArgRS</shortName>
    </alternativeName>
</protein>
<feature type="domain" description="DALR anticodon binding" evidence="13">
    <location>
        <begin position="441"/>
        <end position="558"/>
    </location>
</feature>
<evidence type="ECO:0000256" key="11">
    <source>
        <dbReference type="HAMAP-Rule" id="MF_00123"/>
    </source>
</evidence>
<dbReference type="EMBL" id="FQZM01000041">
    <property type="protein sequence ID" value="SHJ56324.1"/>
    <property type="molecule type" value="Genomic_DNA"/>
</dbReference>
<dbReference type="InterPro" id="IPR009080">
    <property type="entry name" value="tRNAsynth_Ia_anticodon-bd"/>
</dbReference>
<sequence length="558" mass="62349">MKGLVQEVREHLAGALERALASAVSRGLLPAVTPPAFVVEVPREKEHGDFATNLAMLLARPARLAPRKIAEALVAHLDLTGISVEKVEVAGPGFINFYLAPHWVLAELPRIIGADHDYGRVNLGNGSRVQVEFVSANPTGLLHMGNARGAALGDSIAAILDFAGYRVTREYYINDAGNQIENFGRSLEARYFQLLGLPAQVPEEGYHGEDIIDTVRGFVERFGDQYLHAPEDERRRALVDYALKEKLAAIKKALEDFGVHYDVWFSEKSLHESGAVQEAIDILRRRGYLYEYEGALWFKATEFGVEKDEVLVRSNGVPTYFAADIAYHLDKFRRGFDRVINIWGADHHGHVARMKGAVAALGYNPHALEIVIMQLVRLYRGGELVRMSKRSGQFVTLEELVEEVGRDAARYFFVLRSADSHLDFDLDLAKEQSNENPVYYIQYAHARICSILRQMDREAPLPEQVDLGLLKEEAELALARKLADFPEEVALGAKDLAPHRMARYLHEVAGLLHSFYNSHRVITGDEALTAARLVLVDATRIVLRNGLRLLGLSAPERM</sequence>
<dbReference type="SUPFAM" id="SSF47323">
    <property type="entry name" value="Anticodon-binding domain of a subclass of class I aminoacyl-tRNA synthetases"/>
    <property type="match status" value="1"/>
</dbReference>
<dbReference type="Pfam" id="PF00750">
    <property type="entry name" value="tRNA-synt_1d"/>
    <property type="match status" value="2"/>
</dbReference>
<dbReference type="InterPro" id="IPR014729">
    <property type="entry name" value="Rossmann-like_a/b/a_fold"/>
</dbReference>
<dbReference type="PANTHER" id="PTHR11956">
    <property type="entry name" value="ARGINYL-TRNA SYNTHETASE"/>
    <property type="match status" value="1"/>
</dbReference>
<evidence type="ECO:0000256" key="8">
    <source>
        <dbReference type="ARBA" id="ARBA00022917"/>
    </source>
</evidence>
<dbReference type="RefSeq" id="WP_072870591.1">
    <property type="nucleotide sequence ID" value="NZ_FQZM01000041.1"/>
</dbReference>
<keyword evidence="4 11" id="KW-0963">Cytoplasm</keyword>
<comment type="similarity">
    <text evidence="2 11 12">Belongs to the class-I aminoacyl-tRNA synthetase family.</text>
</comment>
<comment type="catalytic activity">
    <reaction evidence="10 11">
        <text>tRNA(Arg) + L-arginine + ATP = L-arginyl-tRNA(Arg) + AMP + diphosphate</text>
        <dbReference type="Rhea" id="RHEA:20301"/>
        <dbReference type="Rhea" id="RHEA-COMP:9658"/>
        <dbReference type="Rhea" id="RHEA-COMP:9673"/>
        <dbReference type="ChEBI" id="CHEBI:30616"/>
        <dbReference type="ChEBI" id="CHEBI:32682"/>
        <dbReference type="ChEBI" id="CHEBI:33019"/>
        <dbReference type="ChEBI" id="CHEBI:78442"/>
        <dbReference type="ChEBI" id="CHEBI:78513"/>
        <dbReference type="ChEBI" id="CHEBI:456215"/>
        <dbReference type="EC" id="6.1.1.19"/>
    </reaction>
</comment>
<dbReference type="InterPro" id="IPR008909">
    <property type="entry name" value="DALR_anticod-bd"/>
</dbReference>
<dbReference type="FunFam" id="3.40.50.620:FF:000062">
    <property type="entry name" value="Arginine--tRNA ligase"/>
    <property type="match status" value="1"/>
</dbReference>
<dbReference type="STRING" id="1121432.SAMN02745219_02839"/>
<keyword evidence="9 11" id="KW-0030">Aminoacyl-tRNA synthetase</keyword>
<evidence type="ECO:0000256" key="2">
    <source>
        <dbReference type="ARBA" id="ARBA00005594"/>
    </source>
</evidence>
<dbReference type="AlphaFoldDB" id="A0A1M6KBN1"/>
<feature type="domain" description="Arginyl tRNA synthetase N-terminal" evidence="14">
    <location>
        <begin position="6"/>
        <end position="99"/>
    </location>
</feature>
<dbReference type="InterPro" id="IPR005148">
    <property type="entry name" value="Arg-tRNA-synth_N"/>
</dbReference>
<evidence type="ECO:0000256" key="3">
    <source>
        <dbReference type="ARBA" id="ARBA00011245"/>
    </source>
</evidence>
<name>A0A1M6KBN1_9FIRM</name>
<reference evidence="16" key="1">
    <citation type="submission" date="2016-11" db="EMBL/GenBank/DDBJ databases">
        <authorList>
            <person name="Varghese N."/>
            <person name="Submissions S."/>
        </authorList>
    </citation>
    <scope>NUCLEOTIDE SEQUENCE [LARGE SCALE GENOMIC DNA]</scope>
    <source>
        <strain evidence="16">DSM 16057</strain>
    </source>
</reference>
<evidence type="ECO:0000256" key="12">
    <source>
        <dbReference type="RuleBase" id="RU363038"/>
    </source>
</evidence>
<evidence type="ECO:0000256" key="9">
    <source>
        <dbReference type="ARBA" id="ARBA00023146"/>
    </source>
</evidence>
<evidence type="ECO:0000256" key="5">
    <source>
        <dbReference type="ARBA" id="ARBA00022598"/>
    </source>
</evidence>
<dbReference type="InterPro" id="IPR001278">
    <property type="entry name" value="Arg-tRNA-ligase"/>
</dbReference>
<evidence type="ECO:0000256" key="7">
    <source>
        <dbReference type="ARBA" id="ARBA00022840"/>
    </source>
</evidence>
<evidence type="ECO:0000259" key="13">
    <source>
        <dbReference type="SMART" id="SM00836"/>
    </source>
</evidence>
<dbReference type="Gene3D" id="1.10.730.10">
    <property type="entry name" value="Isoleucyl-tRNA Synthetase, Domain 1"/>
    <property type="match status" value="1"/>
</dbReference>
<evidence type="ECO:0000313" key="16">
    <source>
        <dbReference type="Proteomes" id="UP000184529"/>
    </source>
</evidence>
<evidence type="ECO:0000259" key="14">
    <source>
        <dbReference type="SMART" id="SM01016"/>
    </source>
</evidence>
<accession>A0A1M6KBN1</accession>
<dbReference type="FunFam" id="1.10.730.10:FF:000008">
    <property type="entry name" value="Arginine--tRNA ligase"/>
    <property type="match status" value="1"/>
</dbReference>
<keyword evidence="8 11" id="KW-0648">Protein biosynthesis</keyword>
<dbReference type="GO" id="GO:0006420">
    <property type="term" value="P:arginyl-tRNA aminoacylation"/>
    <property type="evidence" value="ECO:0007669"/>
    <property type="project" value="UniProtKB-UniRule"/>
</dbReference>
<keyword evidence="7 11" id="KW-0067">ATP-binding</keyword>
<feature type="short sequence motif" description="'HIGH' region" evidence="11">
    <location>
        <begin position="136"/>
        <end position="146"/>
    </location>
</feature>
<dbReference type="SUPFAM" id="SSF55190">
    <property type="entry name" value="Arginyl-tRNA synthetase (ArgRS), N-terminal 'additional' domain"/>
    <property type="match status" value="1"/>
</dbReference>
<dbReference type="PRINTS" id="PR01038">
    <property type="entry name" value="TRNASYNTHARG"/>
</dbReference>
<dbReference type="CDD" id="cd00671">
    <property type="entry name" value="ArgRS_core"/>
    <property type="match status" value="1"/>
</dbReference>
<evidence type="ECO:0000313" key="15">
    <source>
        <dbReference type="EMBL" id="SHJ56324.1"/>
    </source>
</evidence>
<keyword evidence="5 11" id="KW-0436">Ligase</keyword>
<dbReference type="Pfam" id="PF03485">
    <property type="entry name" value="Arg_tRNA_synt_N"/>
    <property type="match status" value="1"/>
</dbReference>
<dbReference type="InterPro" id="IPR036695">
    <property type="entry name" value="Arg-tRNA-synth_N_sf"/>
</dbReference>
<keyword evidence="6 11" id="KW-0547">Nucleotide-binding</keyword>
<keyword evidence="16" id="KW-1185">Reference proteome</keyword>